<proteinExistence type="predicted"/>
<evidence type="ECO:0000256" key="1">
    <source>
        <dbReference type="SAM" id="MobiDB-lite"/>
    </source>
</evidence>
<name>A0A5N4DS42_CAMDR</name>
<dbReference type="EMBL" id="JWIN03000009">
    <property type="protein sequence ID" value="KAB1273935.1"/>
    <property type="molecule type" value="Genomic_DNA"/>
</dbReference>
<gene>
    <name evidence="2" type="ORF">Cadr_000012315</name>
</gene>
<feature type="region of interest" description="Disordered" evidence="1">
    <location>
        <begin position="532"/>
        <end position="562"/>
    </location>
</feature>
<feature type="region of interest" description="Disordered" evidence="1">
    <location>
        <begin position="478"/>
        <end position="511"/>
    </location>
</feature>
<evidence type="ECO:0000313" key="3">
    <source>
        <dbReference type="Proteomes" id="UP000299084"/>
    </source>
</evidence>
<sequence>MYPVRGGKWMQKRGKHGRAGRYVYGVVSTTHGHSGYGGWGRGKTLQMMSPRCGLYVSVGGVCSPLIWLPSDIGSPSKVAKMGASSSRHGPYQLSNPVKHCLFNPSGADCPDVGRTLIPGSGKDVPSRLQGLGQVLTPVSEVVLRVTRRWCGGGGGGGGFYSGIYRMEASSGSPVVLKVWGREQEGASPDPGGESHLGAIKEQKEDQGDLGAGPCGNGEFRHHLPTPLRPFACVEYSAQPDHGWCYCPQSSDKEPVLGGVKPAPLSPDAPQLKHPKKKGLNLSAHLSLEPQLASHPWNFPSELQSQAGCQVLYTLPGSQATQCSFWEGSQCGHYGRKTLIPQLHGCLAHFAPEIALWPVLTPTLQRGHFRKCVLSHLAGSGARLMRSCVFGGRKLPGTCRWVRPGRVQERSGEPLAATAAQEPGLCGLRGAGSEDGETDYVVEGGGGRGDIPSRGEEGRGGTGDVAEIEVMVAEMSERLPSGAKADVGSAEHQGKQAESRRKQHGGSSETQTWIYRMHPDSRVEHVLSMHEVQGSIPNPPRARGRRRGGGEVQSSAGETTPGGLCSNPGCLPCTVLGHLFSAQRQSLLTTVLVTHRFRVYHFHWRLRSSKTFKLTLREGFQLRLNRVMSFRAVNRCPCRPAPSMAGPRPPLRAPTPHTSPTHYVIKDFSGEWETAHGGVIRGSFYRS</sequence>
<organism evidence="2 3">
    <name type="scientific">Camelus dromedarius</name>
    <name type="common">Dromedary</name>
    <name type="synonym">Arabian camel</name>
    <dbReference type="NCBI Taxonomy" id="9838"/>
    <lineage>
        <taxon>Eukaryota</taxon>
        <taxon>Metazoa</taxon>
        <taxon>Chordata</taxon>
        <taxon>Craniata</taxon>
        <taxon>Vertebrata</taxon>
        <taxon>Euteleostomi</taxon>
        <taxon>Mammalia</taxon>
        <taxon>Eutheria</taxon>
        <taxon>Laurasiatheria</taxon>
        <taxon>Artiodactyla</taxon>
        <taxon>Tylopoda</taxon>
        <taxon>Camelidae</taxon>
        <taxon>Camelus</taxon>
    </lineage>
</organism>
<feature type="region of interest" description="Disordered" evidence="1">
    <location>
        <begin position="442"/>
        <end position="462"/>
    </location>
</feature>
<protein>
    <submittedName>
        <fullName evidence="2">Uncharacterized protein</fullName>
    </submittedName>
</protein>
<evidence type="ECO:0000313" key="2">
    <source>
        <dbReference type="EMBL" id="KAB1273935.1"/>
    </source>
</evidence>
<keyword evidence="3" id="KW-1185">Reference proteome</keyword>
<dbReference type="Proteomes" id="UP000299084">
    <property type="component" value="Unassembled WGS sequence"/>
</dbReference>
<accession>A0A5N4DS42</accession>
<dbReference type="AlphaFoldDB" id="A0A5N4DS42"/>
<comment type="caution">
    <text evidence="2">The sequence shown here is derived from an EMBL/GenBank/DDBJ whole genome shotgun (WGS) entry which is preliminary data.</text>
</comment>
<reference evidence="2 3" key="1">
    <citation type="journal article" date="2019" name="Mol. Ecol. Resour.">
        <title>Improving Illumina assemblies with Hi-C and long reads: an example with the North African dromedary.</title>
        <authorList>
            <person name="Elbers J.P."/>
            <person name="Rogers M.F."/>
            <person name="Perelman P.L."/>
            <person name="Proskuryakova A.A."/>
            <person name="Serdyukova N.A."/>
            <person name="Johnson W.E."/>
            <person name="Horin P."/>
            <person name="Corander J."/>
            <person name="Murphy D."/>
            <person name="Burger P.A."/>
        </authorList>
    </citation>
    <scope>NUCLEOTIDE SEQUENCE [LARGE SCALE GENOMIC DNA]</scope>
    <source>
        <strain evidence="2">Drom800</strain>
        <tissue evidence="2">Blood</tissue>
    </source>
</reference>